<feature type="transmembrane region" description="Helical" evidence="6">
    <location>
        <begin position="339"/>
        <end position="363"/>
    </location>
</feature>
<organism evidence="7 8">
    <name type="scientific">Shouchella xiaoxiensis</name>
    <dbReference type="NCBI Taxonomy" id="766895"/>
    <lineage>
        <taxon>Bacteria</taxon>
        <taxon>Bacillati</taxon>
        <taxon>Bacillota</taxon>
        <taxon>Bacilli</taxon>
        <taxon>Bacillales</taxon>
        <taxon>Bacillaceae</taxon>
        <taxon>Shouchella</taxon>
    </lineage>
</organism>
<keyword evidence="8" id="KW-1185">Reference proteome</keyword>
<evidence type="ECO:0000256" key="5">
    <source>
        <dbReference type="ARBA" id="ARBA00023136"/>
    </source>
</evidence>
<feature type="transmembrane region" description="Helical" evidence="6">
    <location>
        <begin position="212"/>
        <end position="237"/>
    </location>
</feature>
<protein>
    <submittedName>
        <fullName evidence="7">MFS family permease</fullName>
    </submittedName>
</protein>
<dbReference type="InterPro" id="IPR036259">
    <property type="entry name" value="MFS_trans_sf"/>
</dbReference>
<gene>
    <name evidence="7" type="ORF">JOC54_001113</name>
</gene>
<proteinExistence type="predicted"/>
<accession>A0ABS2SUG2</accession>
<reference evidence="7" key="1">
    <citation type="submission" date="2021-01" db="EMBL/GenBank/DDBJ databases">
        <title>Genomic Encyclopedia of Type Strains, Phase IV (KMG-IV): sequencing the most valuable type-strain genomes for metagenomic binning, comparative biology and taxonomic classification.</title>
        <authorList>
            <person name="Goeker M."/>
        </authorList>
    </citation>
    <scope>NUCLEOTIDE SEQUENCE</scope>
    <source>
        <strain evidence="7">DSM 21943</strain>
    </source>
</reference>
<evidence type="ECO:0000256" key="4">
    <source>
        <dbReference type="ARBA" id="ARBA00022989"/>
    </source>
</evidence>
<evidence type="ECO:0000313" key="8">
    <source>
        <dbReference type="Proteomes" id="UP001179280"/>
    </source>
</evidence>
<dbReference type="PANTHER" id="PTHR23513">
    <property type="entry name" value="INTEGRAL MEMBRANE EFFLUX PROTEIN-RELATED"/>
    <property type="match status" value="1"/>
</dbReference>
<feature type="transmembrane region" description="Helical" evidence="6">
    <location>
        <begin position="369"/>
        <end position="390"/>
    </location>
</feature>
<feature type="transmembrane region" description="Helical" evidence="6">
    <location>
        <begin position="304"/>
        <end position="327"/>
    </location>
</feature>
<sequence>MSNFARLVTSQAFTIAGRVLTIVCLMHIIFIISKSPFLMSLVPVVITFSRFASSLLVPLLYERFTLTMILYKAQIIKTLLFACLIIFTFFNFLTLVFVLISLISFLDGCTDPTSDSLIPRIVNKTELVKANSTATAFYQTIELSCWALGGMALVLVGVEALLLIVFILNAFSALFFKFLFHSVKTEKMKSEGKVTVYNQLLHGWRIIKKTPWLLAVAIITFIEAAVGVVWIAAILYLYVEEILNVSQSWWGWINTAFFVGLLLTGLLVYRLANWFQQQLTVTVFIGFCGSMIALAVFAGQSSPFFALIISLFVGIFTQLRSIGLETILQQHISANHLPYVYAAVGSIGTIAFGLGSLTVGLVAEWLGIRFVYLIGSILLIPCIVIWFFFVHMNKSLKSSN</sequence>
<keyword evidence="2" id="KW-1003">Cell membrane</keyword>
<evidence type="ECO:0000256" key="6">
    <source>
        <dbReference type="SAM" id="Phobius"/>
    </source>
</evidence>
<evidence type="ECO:0000313" key="7">
    <source>
        <dbReference type="EMBL" id="MBM7837882.1"/>
    </source>
</evidence>
<dbReference type="RefSeq" id="WP_204465001.1">
    <property type="nucleotide sequence ID" value="NZ_JAFBCV010000003.1"/>
</dbReference>
<evidence type="ECO:0000256" key="3">
    <source>
        <dbReference type="ARBA" id="ARBA00022692"/>
    </source>
</evidence>
<keyword evidence="3 6" id="KW-0812">Transmembrane</keyword>
<name>A0ABS2SUG2_9BACI</name>
<feature type="transmembrane region" description="Helical" evidence="6">
    <location>
        <begin position="38"/>
        <end position="59"/>
    </location>
</feature>
<dbReference type="EMBL" id="JAFBCV010000003">
    <property type="protein sequence ID" value="MBM7837882.1"/>
    <property type="molecule type" value="Genomic_DNA"/>
</dbReference>
<dbReference type="SUPFAM" id="SSF103473">
    <property type="entry name" value="MFS general substrate transporter"/>
    <property type="match status" value="1"/>
</dbReference>
<feature type="transmembrane region" description="Helical" evidence="6">
    <location>
        <begin position="160"/>
        <end position="180"/>
    </location>
</feature>
<dbReference type="CDD" id="cd06173">
    <property type="entry name" value="MFS_MefA_like"/>
    <property type="match status" value="1"/>
</dbReference>
<dbReference type="Pfam" id="PF07690">
    <property type="entry name" value="MFS_1"/>
    <property type="match status" value="1"/>
</dbReference>
<comment type="subcellular location">
    <subcellularLocation>
        <location evidence="1">Cell membrane</location>
        <topology evidence="1">Multi-pass membrane protein</topology>
    </subcellularLocation>
</comment>
<evidence type="ECO:0000256" key="2">
    <source>
        <dbReference type="ARBA" id="ARBA00022475"/>
    </source>
</evidence>
<dbReference type="InterPro" id="IPR011701">
    <property type="entry name" value="MFS"/>
</dbReference>
<dbReference type="Gene3D" id="1.20.1250.20">
    <property type="entry name" value="MFS general substrate transporter like domains"/>
    <property type="match status" value="1"/>
</dbReference>
<feature type="transmembrane region" description="Helical" evidence="6">
    <location>
        <begin position="79"/>
        <end position="106"/>
    </location>
</feature>
<dbReference type="PANTHER" id="PTHR23513:SF19">
    <property type="entry name" value="MAJOR FACILITATOR SUPERFAMILY (MFS) PROFILE DOMAIN-CONTAINING PROTEIN"/>
    <property type="match status" value="1"/>
</dbReference>
<feature type="transmembrane region" description="Helical" evidence="6">
    <location>
        <begin position="279"/>
        <end position="298"/>
    </location>
</feature>
<feature type="transmembrane region" description="Helical" evidence="6">
    <location>
        <begin position="12"/>
        <end position="32"/>
    </location>
</feature>
<dbReference type="Proteomes" id="UP001179280">
    <property type="component" value="Unassembled WGS sequence"/>
</dbReference>
<keyword evidence="5 6" id="KW-0472">Membrane</keyword>
<evidence type="ECO:0000256" key="1">
    <source>
        <dbReference type="ARBA" id="ARBA00004651"/>
    </source>
</evidence>
<keyword evidence="4 6" id="KW-1133">Transmembrane helix</keyword>
<feature type="transmembrane region" description="Helical" evidence="6">
    <location>
        <begin position="249"/>
        <end position="272"/>
    </location>
</feature>
<comment type="caution">
    <text evidence="7">The sequence shown here is derived from an EMBL/GenBank/DDBJ whole genome shotgun (WGS) entry which is preliminary data.</text>
</comment>